<dbReference type="eggNOG" id="COG4907">
    <property type="taxonomic scope" value="Bacteria"/>
</dbReference>
<evidence type="ECO:0000313" key="5">
    <source>
        <dbReference type="Proteomes" id="UP000001318"/>
    </source>
</evidence>
<evidence type="ECO:0000256" key="3">
    <source>
        <dbReference type="SAM" id="SignalP"/>
    </source>
</evidence>
<dbReference type="KEGG" id="cms:CMS0896"/>
<proteinExistence type="predicted"/>
<dbReference type="InterPro" id="IPR048389">
    <property type="entry name" value="YciQ-like_C"/>
</dbReference>
<keyword evidence="2" id="KW-0812">Transmembrane</keyword>
<dbReference type="AlphaFoldDB" id="B0RFF3"/>
<protein>
    <submittedName>
        <fullName evidence="4">Integral membrane protein</fullName>
    </submittedName>
</protein>
<dbReference type="RefSeq" id="WP_012298312.1">
    <property type="nucleotide sequence ID" value="NC_010407.1"/>
</dbReference>
<feature type="chain" id="PRO_5043949143" evidence="3">
    <location>
        <begin position="40"/>
        <end position="603"/>
    </location>
</feature>
<evidence type="ECO:0000256" key="1">
    <source>
        <dbReference type="SAM" id="MobiDB-lite"/>
    </source>
</evidence>
<keyword evidence="3" id="KW-0732">Signal</keyword>
<dbReference type="Pfam" id="PF09972">
    <property type="entry name" value="DUF2207"/>
    <property type="match status" value="1"/>
</dbReference>
<feature type="transmembrane region" description="Helical" evidence="2">
    <location>
        <begin position="253"/>
        <end position="274"/>
    </location>
</feature>
<dbReference type="OrthoDB" id="4973253at2"/>
<dbReference type="Pfam" id="PF20990">
    <property type="entry name" value="DUF2207_C"/>
    <property type="match status" value="1"/>
</dbReference>
<dbReference type="InterPro" id="IPR018702">
    <property type="entry name" value="DUF2207"/>
</dbReference>
<feature type="transmembrane region" description="Helical" evidence="2">
    <location>
        <begin position="406"/>
        <end position="431"/>
    </location>
</feature>
<evidence type="ECO:0000313" key="4">
    <source>
        <dbReference type="EMBL" id="CAQ01012.1"/>
    </source>
</evidence>
<dbReference type="HOGENOM" id="CLU_438575_0_0_11"/>
<organism evidence="4 5">
    <name type="scientific">Clavibacter sepedonicus</name>
    <name type="common">Clavibacter michiganensis subsp. sepedonicus</name>
    <dbReference type="NCBI Taxonomy" id="31964"/>
    <lineage>
        <taxon>Bacteria</taxon>
        <taxon>Bacillati</taxon>
        <taxon>Actinomycetota</taxon>
        <taxon>Actinomycetes</taxon>
        <taxon>Micrococcales</taxon>
        <taxon>Microbacteriaceae</taxon>
        <taxon>Clavibacter</taxon>
    </lineage>
</organism>
<accession>B0RFF3</accession>
<name>B0RFF3_CLASE</name>
<gene>
    <name evidence="4" type="ordered locus">CMS0896</name>
</gene>
<feature type="compositionally biased region" description="Low complexity" evidence="1">
    <location>
        <begin position="572"/>
        <end position="583"/>
    </location>
</feature>
<evidence type="ECO:0000256" key="2">
    <source>
        <dbReference type="SAM" id="Phobius"/>
    </source>
</evidence>
<feature type="signal peptide" evidence="3">
    <location>
        <begin position="1"/>
        <end position="39"/>
    </location>
</feature>
<feature type="transmembrane region" description="Helical" evidence="2">
    <location>
        <begin position="437"/>
        <end position="461"/>
    </location>
</feature>
<sequence>MGERTGIRAGRATRIRLAVVAALLAALAIPFGLATPANADVDDFSFRSFDADYRLSADADGRSVLRTTETLVAEFPDRDQNRGIRRELVEDYDGHPTGLRVLSVTDGSGTPRAYETDSDDGALVLTIADDDAYVRGEQAYVIEYEQHDVTRAYADTDADEFYWDVNGLGWEQPFGRVSATVEIAPELVPRLTGGADAAAGPAGADGPAEITRTDAGFVATATDLGPRENLSLSIGFAPGTFTPRDSSFLAAPWPGLSLAGALLALAAAAGALVLRRRRLADAPGRGTIVAQYDPPAGVGVLVSSVISGNAARATTALLLDLAVRGAMRILEQDGGRKPAFSLELVDPSRVTDPDERRFVAAVFGDGAGGGAVKDLKRTDTKVATRIQKLMAGITKRTVADGLRKPLPVGAITLLLVAASLGMVAAIAFAVLSLTQAYGGPVVIAFLVVGVLATAVAIVALVKHPLTERGVALRDHLAGLREFIRLAEADRIRMLQSPDGAERQDLPRDDRDVLRLTEELLPYAAMFGQEREWADELGRRYEHARDRPGWYAGQTPFAPAAFASSLGSVSSSMHGAYSGSSSSGGSSGGTTSGGGGGGGGGGGV</sequence>
<dbReference type="STRING" id="31964.CMS0896"/>
<keyword evidence="2" id="KW-0472">Membrane</keyword>
<dbReference type="EMBL" id="AM849034">
    <property type="protein sequence ID" value="CAQ01012.1"/>
    <property type="molecule type" value="Genomic_DNA"/>
</dbReference>
<keyword evidence="2" id="KW-1133">Transmembrane helix</keyword>
<reference evidence="4 5" key="1">
    <citation type="journal article" date="2008" name="J. Bacteriol.">
        <title>Genome of the actinomycete plant pathogen Clavibacter michiganensis subsp. sepedonicus suggests recent niche adaptation.</title>
        <authorList>
            <person name="Bentley S.D."/>
            <person name="Corton C."/>
            <person name="Brown S.E."/>
            <person name="Barron A."/>
            <person name="Clark L."/>
            <person name="Doggett J."/>
            <person name="Harris B."/>
            <person name="Ormond D."/>
            <person name="Quail M.A."/>
            <person name="May G."/>
            <person name="Francis D."/>
            <person name="Knudson D."/>
            <person name="Parkhill J."/>
            <person name="Ishimaru C.A."/>
        </authorList>
    </citation>
    <scope>NUCLEOTIDE SEQUENCE [LARGE SCALE GENOMIC DNA]</scope>
    <source>
        <strain evidence="5">ATCC 33113 / DSM 20744 / JCM 9667 / LMG 2889 / ICMP 2535 / C-1</strain>
    </source>
</reference>
<keyword evidence="5" id="KW-1185">Reference proteome</keyword>
<dbReference type="GeneID" id="29470235"/>
<feature type="region of interest" description="Disordered" evidence="1">
    <location>
        <begin position="572"/>
        <end position="603"/>
    </location>
</feature>
<dbReference type="Proteomes" id="UP000001318">
    <property type="component" value="Chromosome"/>
</dbReference>
<feature type="compositionally biased region" description="Gly residues" evidence="1">
    <location>
        <begin position="584"/>
        <end position="603"/>
    </location>
</feature>